<reference evidence="3" key="1">
    <citation type="journal article" date="2019" name="Int. J. Syst. Evol. Microbiol.">
        <title>The Global Catalogue of Microorganisms (GCM) 10K type strain sequencing project: providing services to taxonomists for standard genome sequencing and annotation.</title>
        <authorList>
            <consortium name="The Broad Institute Genomics Platform"/>
            <consortium name="The Broad Institute Genome Sequencing Center for Infectious Disease"/>
            <person name="Wu L."/>
            <person name="Ma J."/>
        </authorList>
    </citation>
    <scope>NUCLEOTIDE SEQUENCE [LARGE SCALE GENOMIC DNA]</scope>
    <source>
        <strain evidence="3">XZYJ18</strain>
    </source>
</reference>
<proteinExistence type="predicted"/>
<dbReference type="Gene3D" id="1.20.1250.20">
    <property type="entry name" value="MFS general substrate transporter like domains"/>
    <property type="match status" value="1"/>
</dbReference>
<dbReference type="RefSeq" id="WP_378024865.1">
    <property type="nucleotide sequence ID" value="NZ_JBHSKG010000027.1"/>
</dbReference>
<protein>
    <recommendedName>
        <fullName evidence="4">Major facilitator superfamily (MFS) profile domain-containing protein</fullName>
    </recommendedName>
</protein>
<dbReference type="EMBL" id="JBHSKG010000027">
    <property type="protein sequence ID" value="MFC5142752.1"/>
    <property type="molecule type" value="Genomic_DNA"/>
</dbReference>
<name>A0ABV9ZNR1_9PSEU</name>
<organism evidence="2 3">
    <name type="scientific">Actinomycetospora rhizophila</name>
    <dbReference type="NCBI Taxonomy" id="1416876"/>
    <lineage>
        <taxon>Bacteria</taxon>
        <taxon>Bacillati</taxon>
        <taxon>Actinomycetota</taxon>
        <taxon>Actinomycetes</taxon>
        <taxon>Pseudonocardiales</taxon>
        <taxon>Pseudonocardiaceae</taxon>
        <taxon>Actinomycetospora</taxon>
    </lineage>
</organism>
<keyword evidence="1" id="KW-1133">Transmembrane helix</keyword>
<evidence type="ECO:0000313" key="2">
    <source>
        <dbReference type="EMBL" id="MFC5142752.1"/>
    </source>
</evidence>
<keyword evidence="1" id="KW-0812">Transmembrane</keyword>
<sequence>MTTLSIGRLGGIVGPLYGGLLLTAGLPTPVLFYAFAGPALLGALVILAIRRPAVPEPAAGAGTGATTERASA</sequence>
<evidence type="ECO:0000313" key="3">
    <source>
        <dbReference type="Proteomes" id="UP001596175"/>
    </source>
</evidence>
<dbReference type="SUPFAM" id="SSF103473">
    <property type="entry name" value="MFS general substrate transporter"/>
    <property type="match status" value="1"/>
</dbReference>
<evidence type="ECO:0008006" key="4">
    <source>
        <dbReference type="Google" id="ProtNLM"/>
    </source>
</evidence>
<accession>A0ABV9ZNR1</accession>
<feature type="transmembrane region" description="Helical" evidence="1">
    <location>
        <begin position="30"/>
        <end position="49"/>
    </location>
</feature>
<gene>
    <name evidence="2" type="ORF">ACFPK1_31305</name>
</gene>
<keyword evidence="1" id="KW-0472">Membrane</keyword>
<keyword evidence="3" id="KW-1185">Reference proteome</keyword>
<dbReference type="InterPro" id="IPR036259">
    <property type="entry name" value="MFS_trans_sf"/>
</dbReference>
<evidence type="ECO:0000256" key="1">
    <source>
        <dbReference type="SAM" id="Phobius"/>
    </source>
</evidence>
<dbReference type="Proteomes" id="UP001596175">
    <property type="component" value="Unassembled WGS sequence"/>
</dbReference>
<comment type="caution">
    <text evidence="2">The sequence shown here is derived from an EMBL/GenBank/DDBJ whole genome shotgun (WGS) entry which is preliminary data.</text>
</comment>